<dbReference type="WBParaSite" id="MBELARI_LOCUS3056">
    <property type="protein sequence ID" value="MBELARI_LOCUS3056"/>
    <property type="gene ID" value="MBELARI_LOCUS3056"/>
</dbReference>
<dbReference type="Proteomes" id="UP000887575">
    <property type="component" value="Unassembled WGS sequence"/>
</dbReference>
<evidence type="ECO:0000313" key="1">
    <source>
        <dbReference type="Proteomes" id="UP000887575"/>
    </source>
</evidence>
<evidence type="ECO:0000313" key="2">
    <source>
        <dbReference type="WBParaSite" id="MBELARI_LOCUS3056"/>
    </source>
</evidence>
<reference evidence="2" key="1">
    <citation type="submission" date="2024-02" db="UniProtKB">
        <authorList>
            <consortium name="WormBaseParasite"/>
        </authorList>
    </citation>
    <scope>IDENTIFICATION</scope>
</reference>
<protein>
    <submittedName>
        <fullName evidence="2">F-box domain-containing protein</fullName>
    </submittedName>
</protein>
<accession>A0AAF3F8X8</accession>
<organism evidence="1 2">
    <name type="scientific">Mesorhabditis belari</name>
    <dbReference type="NCBI Taxonomy" id="2138241"/>
    <lineage>
        <taxon>Eukaryota</taxon>
        <taxon>Metazoa</taxon>
        <taxon>Ecdysozoa</taxon>
        <taxon>Nematoda</taxon>
        <taxon>Chromadorea</taxon>
        <taxon>Rhabditida</taxon>
        <taxon>Rhabditina</taxon>
        <taxon>Rhabditomorpha</taxon>
        <taxon>Rhabditoidea</taxon>
        <taxon>Rhabditidae</taxon>
        <taxon>Mesorhabditinae</taxon>
        <taxon>Mesorhabditis</taxon>
    </lineage>
</organism>
<keyword evidence="1" id="KW-1185">Reference proteome</keyword>
<sequence>MSSLLAIPNELRKLVLPKVEMSLLLTLLKVNRSLRHWVLRNGPLGQKLDKIYIYLSSKTRHSQIAWVRCDFAHFRWNLRELLKYHHLLENIIYCAELDVYEEKEESEKKTYNIKSILEIFPKLKGTGFLELNQVRVGPVRRIFPKEFDVLAKTTLRIKVGDLIDELNNFFEIVTKNCPSFQIRNAENFMSSLARSKAKYLEMESWAEESEEILNWILENGFPSQKAESLCYLKNLNLNRFQIQRVISLFSAEIKLETSSVTHAEIVDFFYENQSQKEESLYSDLFTKVDLFKKMINSNVYIFFFLMLKSPRFTNCTLDILIRKVSLNSLNNRSRIPIWLDS</sequence>
<dbReference type="AlphaFoldDB" id="A0AAF3F8X8"/>
<name>A0AAF3F8X8_9BILA</name>
<proteinExistence type="predicted"/>